<accession>A0AAN8ZT39</accession>
<protein>
    <submittedName>
        <fullName evidence="1">Uncharacterized protein</fullName>
    </submittedName>
</protein>
<reference evidence="1 2" key="1">
    <citation type="submission" date="2023-11" db="EMBL/GenBank/DDBJ databases">
        <title>Halocaridina rubra genome assembly.</title>
        <authorList>
            <person name="Smith C."/>
        </authorList>
    </citation>
    <scope>NUCLEOTIDE SEQUENCE [LARGE SCALE GENOMIC DNA]</scope>
    <source>
        <strain evidence="1">EP-1</strain>
        <tissue evidence="1">Whole</tissue>
    </source>
</reference>
<gene>
    <name evidence="1" type="ORF">SK128_009037</name>
</gene>
<proteinExistence type="predicted"/>
<comment type="caution">
    <text evidence="1">The sequence shown here is derived from an EMBL/GenBank/DDBJ whole genome shotgun (WGS) entry which is preliminary data.</text>
</comment>
<organism evidence="1 2">
    <name type="scientific">Halocaridina rubra</name>
    <name type="common">Hawaiian red shrimp</name>
    <dbReference type="NCBI Taxonomy" id="373956"/>
    <lineage>
        <taxon>Eukaryota</taxon>
        <taxon>Metazoa</taxon>
        <taxon>Ecdysozoa</taxon>
        <taxon>Arthropoda</taxon>
        <taxon>Crustacea</taxon>
        <taxon>Multicrustacea</taxon>
        <taxon>Malacostraca</taxon>
        <taxon>Eumalacostraca</taxon>
        <taxon>Eucarida</taxon>
        <taxon>Decapoda</taxon>
        <taxon>Pleocyemata</taxon>
        <taxon>Caridea</taxon>
        <taxon>Atyoidea</taxon>
        <taxon>Atyidae</taxon>
        <taxon>Halocaridina</taxon>
    </lineage>
</organism>
<evidence type="ECO:0000313" key="1">
    <source>
        <dbReference type="EMBL" id="KAK7067461.1"/>
    </source>
</evidence>
<name>A0AAN8ZT39_HALRR</name>
<sequence length="94" mass="10896">MAADSINGHIEWTLKRIGDVFDLEDWKDVIQTSVKRLHVLNNNMKKHFFNIPAIITQKRTRSQEGAGALPYLETLVEVRFERGSIGFQYKTSFK</sequence>
<evidence type="ECO:0000313" key="2">
    <source>
        <dbReference type="Proteomes" id="UP001381693"/>
    </source>
</evidence>
<keyword evidence="2" id="KW-1185">Reference proteome</keyword>
<feature type="non-terminal residue" evidence="1">
    <location>
        <position position="94"/>
    </location>
</feature>
<dbReference type="AlphaFoldDB" id="A0AAN8ZT39"/>
<dbReference type="EMBL" id="JAXCGZ010018269">
    <property type="protein sequence ID" value="KAK7067461.1"/>
    <property type="molecule type" value="Genomic_DNA"/>
</dbReference>
<dbReference type="Proteomes" id="UP001381693">
    <property type="component" value="Unassembled WGS sequence"/>
</dbReference>